<proteinExistence type="inferred from homology"/>
<evidence type="ECO:0000256" key="1">
    <source>
        <dbReference type="ARBA" id="ARBA00008593"/>
    </source>
</evidence>
<dbReference type="Gene3D" id="3.30.460.10">
    <property type="entry name" value="Beta Polymerase, domain 2"/>
    <property type="match status" value="1"/>
</dbReference>
<evidence type="ECO:0000313" key="10">
    <source>
        <dbReference type="Proteomes" id="UP000177622"/>
    </source>
</evidence>
<keyword evidence="4" id="KW-0460">Magnesium</keyword>
<feature type="domain" description="Poly(A) RNA polymerase mitochondrial-like central palm" evidence="8">
    <location>
        <begin position="171"/>
        <end position="235"/>
    </location>
</feature>
<evidence type="ECO:0000259" key="7">
    <source>
        <dbReference type="Pfam" id="PF03828"/>
    </source>
</evidence>
<dbReference type="Gene3D" id="1.10.1410.10">
    <property type="match status" value="1"/>
</dbReference>
<evidence type="ECO:0000256" key="2">
    <source>
        <dbReference type="ARBA" id="ARBA00012388"/>
    </source>
</evidence>
<dbReference type="Pfam" id="PF03828">
    <property type="entry name" value="PAP_assoc"/>
    <property type="match status" value="1"/>
</dbReference>
<gene>
    <name evidence="9" type="ORF">PENARI_c060G01118</name>
</gene>
<evidence type="ECO:0000313" key="9">
    <source>
        <dbReference type="EMBL" id="OGE47138.1"/>
    </source>
</evidence>
<keyword evidence="10" id="KW-1185">Reference proteome</keyword>
<comment type="caution">
    <text evidence="9">The sequence shown here is derived from an EMBL/GenBank/DDBJ whole genome shotgun (WGS) entry which is preliminary data.</text>
</comment>
<dbReference type="GO" id="GO:0046872">
    <property type="term" value="F:metal ion binding"/>
    <property type="evidence" value="ECO:0007669"/>
    <property type="project" value="UniProtKB-KW"/>
</dbReference>
<evidence type="ECO:0000256" key="5">
    <source>
        <dbReference type="SAM" id="MobiDB-lite"/>
    </source>
</evidence>
<accession>A0A1F5L1L5</accession>
<comment type="similarity">
    <text evidence="1">Belongs to the DNA polymerase type-B-like family.</text>
</comment>
<dbReference type="SUPFAM" id="SSF81301">
    <property type="entry name" value="Nucleotidyltransferase"/>
    <property type="match status" value="1"/>
</dbReference>
<feature type="compositionally biased region" description="Basic residues" evidence="5">
    <location>
        <begin position="417"/>
        <end position="427"/>
    </location>
</feature>
<dbReference type="GO" id="GO:0010605">
    <property type="term" value="P:negative regulation of macromolecule metabolic process"/>
    <property type="evidence" value="ECO:0007669"/>
    <property type="project" value="UniProtKB-ARBA"/>
</dbReference>
<dbReference type="GO" id="GO:0043634">
    <property type="term" value="P:polyadenylation-dependent ncRNA catabolic process"/>
    <property type="evidence" value="ECO:0007669"/>
    <property type="project" value="TreeGrafter"/>
</dbReference>
<feature type="region of interest" description="Disordered" evidence="5">
    <location>
        <begin position="383"/>
        <end position="459"/>
    </location>
</feature>
<dbReference type="EMBL" id="LXJU01000060">
    <property type="protein sequence ID" value="OGE47138.1"/>
    <property type="molecule type" value="Genomic_DNA"/>
</dbReference>
<dbReference type="SUPFAM" id="SSF81631">
    <property type="entry name" value="PAP/OAS1 substrate-binding domain"/>
    <property type="match status" value="1"/>
</dbReference>
<feature type="compositionally biased region" description="Basic residues" evidence="5">
    <location>
        <begin position="444"/>
        <end position="459"/>
    </location>
</feature>
<evidence type="ECO:0000259" key="8">
    <source>
        <dbReference type="Pfam" id="PF22600"/>
    </source>
</evidence>
<keyword evidence="3" id="KW-0479">Metal-binding</keyword>
<dbReference type="PANTHER" id="PTHR23092">
    <property type="entry name" value="POLY(A) RNA POLYMERASE"/>
    <property type="match status" value="1"/>
</dbReference>
<dbReference type="GO" id="GO:0003729">
    <property type="term" value="F:mRNA binding"/>
    <property type="evidence" value="ECO:0007669"/>
    <property type="project" value="TreeGrafter"/>
</dbReference>
<dbReference type="Proteomes" id="UP000177622">
    <property type="component" value="Unassembled WGS sequence"/>
</dbReference>
<feature type="compositionally biased region" description="Basic and acidic residues" evidence="5">
    <location>
        <begin position="494"/>
        <end position="510"/>
    </location>
</feature>
<feature type="compositionally biased region" description="Pro residues" evidence="5">
    <location>
        <begin position="400"/>
        <end position="413"/>
    </location>
</feature>
<name>A0A1F5L1L5_PENAI</name>
<dbReference type="GO" id="GO:0005730">
    <property type="term" value="C:nucleolus"/>
    <property type="evidence" value="ECO:0007669"/>
    <property type="project" value="TreeGrafter"/>
</dbReference>
<reference evidence="9 10" key="1">
    <citation type="journal article" date="2016" name="Sci. Rep.">
        <title>Penicillium arizonense, a new, genome sequenced fungal species, reveals a high chemical diversity in secreted metabolites.</title>
        <authorList>
            <person name="Grijseels S."/>
            <person name="Nielsen J.C."/>
            <person name="Randelovic M."/>
            <person name="Nielsen J."/>
            <person name="Nielsen K.F."/>
            <person name="Workman M."/>
            <person name="Frisvad J.C."/>
        </authorList>
    </citation>
    <scope>NUCLEOTIDE SEQUENCE [LARGE SCALE GENOMIC DNA]</scope>
    <source>
        <strain evidence="9 10">CBS 141311</strain>
    </source>
</reference>
<evidence type="ECO:0000256" key="4">
    <source>
        <dbReference type="ARBA" id="ARBA00022842"/>
    </source>
</evidence>
<keyword evidence="6" id="KW-0812">Transmembrane</keyword>
<feature type="transmembrane region" description="Helical" evidence="6">
    <location>
        <begin position="144"/>
        <end position="164"/>
    </location>
</feature>
<dbReference type="GeneID" id="34582269"/>
<dbReference type="Pfam" id="PF22600">
    <property type="entry name" value="MTPAP-like_central"/>
    <property type="match status" value="1"/>
</dbReference>
<keyword evidence="6" id="KW-0472">Membrane</keyword>
<dbReference type="EC" id="2.7.7.19" evidence="2"/>
<dbReference type="PANTHER" id="PTHR23092:SF15">
    <property type="entry name" value="INACTIVE NON-CANONICAL POLY(A) RNA POLYMERASE PROTEIN TRF4-2-RELATED"/>
    <property type="match status" value="1"/>
</dbReference>
<dbReference type="RefSeq" id="XP_022482602.1">
    <property type="nucleotide sequence ID" value="XM_022637535.1"/>
</dbReference>
<dbReference type="OrthoDB" id="273917at2759"/>
<dbReference type="GO" id="GO:0031499">
    <property type="term" value="C:TRAMP complex"/>
    <property type="evidence" value="ECO:0007669"/>
    <property type="project" value="TreeGrafter"/>
</dbReference>
<evidence type="ECO:0000256" key="3">
    <source>
        <dbReference type="ARBA" id="ARBA00022723"/>
    </source>
</evidence>
<evidence type="ECO:0000256" key="6">
    <source>
        <dbReference type="SAM" id="Phobius"/>
    </source>
</evidence>
<organism evidence="9 10">
    <name type="scientific">Penicillium arizonense</name>
    <dbReference type="NCBI Taxonomy" id="1835702"/>
    <lineage>
        <taxon>Eukaryota</taxon>
        <taxon>Fungi</taxon>
        <taxon>Dikarya</taxon>
        <taxon>Ascomycota</taxon>
        <taxon>Pezizomycotina</taxon>
        <taxon>Eurotiomycetes</taxon>
        <taxon>Eurotiomycetidae</taxon>
        <taxon>Eurotiales</taxon>
        <taxon>Aspergillaceae</taxon>
        <taxon>Penicillium</taxon>
    </lineage>
</organism>
<dbReference type="STRING" id="1835702.A0A1F5L1L5"/>
<dbReference type="InterPro" id="IPR043519">
    <property type="entry name" value="NT_sf"/>
</dbReference>
<dbReference type="InterPro" id="IPR002058">
    <property type="entry name" value="PAP_assoc"/>
</dbReference>
<dbReference type="InterPro" id="IPR045862">
    <property type="entry name" value="Trf4-like"/>
</dbReference>
<sequence>MGLDGAQDTTLIPPPCSSALRWPNPDPYTALPPPSEQTNNKVDVVKLIRKARLDNVAKADETDELRENFDFISLGIISESEPQSNAPENTSGLALKGPAGQENHEILRFYDWAKTQEIENIGRRDLVERLNIASKVDTLALKSMHLALLSLVSLCLLPILTLLLSDTFRRKGVRSFGERKGHIHAISGFLKSTNIAVPNSIECIAHAWVPILKFVDRVTGLRVDMSFDNHSGLIANGTFQNWKEQFPIMPVIVSVIKQFLLIRGLNEVSTGGLGGFSVTCLVTSLLQHLPHRHIQRNPGSILMEFFNFYGNHFQYDHMGIRLNPPGYFNKTYFGNPDRLTIEDPNNMDNDISGGTSEINLILRTFASAHTNLKNQNRFAWYGVPPPPPSEPDHVGGVHSAPPPLPAGPPPISPPTRQARRPRSKSKGTRAEPEDISDEYSSKTKLAKPRKGQVGRQARRWRAARIKRLRPDLKNLPSSFSIKQALRHAGYETNGEMKHDLNLREQRQPAA</sequence>
<dbReference type="AlphaFoldDB" id="A0A1F5L1L5"/>
<feature type="domain" description="PAP-associated" evidence="7">
    <location>
        <begin position="299"/>
        <end position="349"/>
    </location>
</feature>
<feature type="region of interest" description="Disordered" evidence="5">
    <location>
        <begin position="1"/>
        <end position="38"/>
    </location>
</feature>
<dbReference type="GO" id="GO:1990817">
    <property type="term" value="F:poly(A) RNA polymerase activity"/>
    <property type="evidence" value="ECO:0007669"/>
    <property type="project" value="UniProtKB-EC"/>
</dbReference>
<feature type="region of interest" description="Disordered" evidence="5">
    <location>
        <begin position="490"/>
        <end position="510"/>
    </location>
</feature>
<dbReference type="GO" id="GO:0031123">
    <property type="term" value="P:RNA 3'-end processing"/>
    <property type="evidence" value="ECO:0007669"/>
    <property type="project" value="TreeGrafter"/>
</dbReference>
<feature type="compositionally biased region" description="Pro residues" evidence="5">
    <location>
        <begin position="24"/>
        <end position="35"/>
    </location>
</feature>
<protein>
    <recommendedName>
        <fullName evidence="2">polynucleotide adenylyltransferase</fullName>
        <ecNumber evidence="2">2.7.7.19</ecNumber>
    </recommendedName>
</protein>
<dbReference type="InterPro" id="IPR054708">
    <property type="entry name" value="MTPAP-like_central"/>
</dbReference>
<keyword evidence="6" id="KW-1133">Transmembrane helix</keyword>